<feature type="domain" description="AAA+ ATPase" evidence="2">
    <location>
        <begin position="208"/>
        <end position="345"/>
    </location>
</feature>
<dbReference type="Gene3D" id="3.40.50.300">
    <property type="entry name" value="P-loop containing nucleotide triphosphate hydrolases"/>
    <property type="match status" value="1"/>
</dbReference>
<evidence type="ECO:0000256" key="1">
    <source>
        <dbReference type="ARBA" id="ARBA00006611"/>
    </source>
</evidence>
<dbReference type="InterPro" id="IPR050921">
    <property type="entry name" value="T4SS_GSP_E_ATPase"/>
</dbReference>
<dbReference type="SMART" id="SM00382">
    <property type="entry name" value="AAA"/>
    <property type="match status" value="1"/>
</dbReference>
<dbReference type="PANTHER" id="PTHR30486:SF15">
    <property type="entry name" value="TYPE II_IV SECRETION SYSTEM ATPASE"/>
    <property type="match status" value="1"/>
</dbReference>
<dbReference type="CDD" id="cd01130">
    <property type="entry name" value="VirB11-like_ATPase"/>
    <property type="match status" value="1"/>
</dbReference>
<keyword evidence="4" id="KW-1185">Reference proteome</keyword>
<dbReference type="InterPro" id="IPR001482">
    <property type="entry name" value="T2SS/T4SS_dom"/>
</dbReference>
<reference evidence="3 4" key="1">
    <citation type="submission" date="2021-07" db="EMBL/GenBank/DDBJ databases">
        <title>Actinomadura sp. PM05-2 isolated from lichen.</title>
        <authorList>
            <person name="Somphong A."/>
            <person name="Phongsopitanun W."/>
            <person name="Tanasupawat S."/>
            <person name="Peongsungnone V."/>
        </authorList>
    </citation>
    <scope>NUCLEOTIDE SEQUENCE [LARGE SCALE GENOMIC DNA]</scope>
    <source>
        <strain evidence="3 4">PM05-2</strain>
    </source>
</reference>
<dbReference type="SUPFAM" id="SSF52540">
    <property type="entry name" value="P-loop containing nucleoside triphosphate hydrolases"/>
    <property type="match status" value="1"/>
</dbReference>
<dbReference type="RefSeq" id="WP_220168174.1">
    <property type="nucleotide sequence ID" value="NZ_JAIBOA010000013.1"/>
</dbReference>
<name>A0ABS7FX00_9ACTN</name>
<gene>
    <name evidence="3" type="ORF">K1Y72_21395</name>
</gene>
<dbReference type="PANTHER" id="PTHR30486">
    <property type="entry name" value="TWITCHING MOTILITY PROTEIN PILT"/>
    <property type="match status" value="1"/>
</dbReference>
<dbReference type="Gene3D" id="3.30.450.380">
    <property type="match status" value="1"/>
</dbReference>
<comment type="similarity">
    <text evidence="1">Belongs to the GSP E family.</text>
</comment>
<evidence type="ECO:0000259" key="2">
    <source>
        <dbReference type="SMART" id="SM00382"/>
    </source>
</evidence>
<dbReference type="Pfam" id="PF00437">
    <property type="entry name" value="T2SSE"/>
    <property type="match status" value="1"/>
</dbReference>
<dbReference type="Proteomes" id="UP000774570">
    <property type="component" value="Unassembled WGS sequence"/>
</dbReference>
<proteinExistence type="inferred from homology"/>
<dbReference type="EMBL" id="JAIBOA010000013">
    <property type="protein sequence ID" value="MBW8484952.1"/>
    <property type="molecule type" value="Genomic_DNA"/>
</dbReference>
<evidence type="ECO:0000313" key="3">
    <source>
        <dbReference type="EMBL" id="MBW8484952.1"/>
    </source>
</evidence>
<protein>
    <submittedName>
        <fullName evidence="3">CpaF family protein</fullName>
    </submittedName>
</protein>
<dbReference type="InterPro" id="IPR003593">
    <property type="entry name" value="AAA+_ATPase"/>
</dbReference>
<sequence length="442" mass="48268">MALKDRLEKDRANGDRVGGTTVAHWRRRLLEEVDLDELATLTMAQRRARLEKVTGLLVTGEGPVLAPAERNSLVRRVVDEALGLGVLEPLLADPDITEIMVNGPDAIFIERAGRLTRLDGGFASEEQLYQTIDRIVAQVNRRVDESSPMVDARLPTGERVNVIIPPLSLSGPILTIRRFPRAYTVQELVGMGSMDASTGMLLASLVRARVNIVISGGTGSGKTTMLNALSAFVPEHERIVTIEDSAELQLKQEHVVPLESRPPNIEGKGAITIRDLVRNALRMRPDRIIVGEVRGGETLDMLQAMNTGHDGSLVTVHANSTEDTVHRLRTLASMSDVKLPFEAIRDQIHSAIDVIVQLSRGPDGSRRITDIAALVPARDGDARLQSVMRFEAEPLAPDRSVRGRFRPYALPPVLLDRLFHTGEGPPPAYGAAPAHQAVRPPT</sequence>
<evidence type="ECO:0000313" key="4">
    <source>
        <dbReference type="Proteomes" id="UP000774570"/>
    </source>
</evidence>
<organism evidence="3 4">
    <name type="scientific">Actinomadura parmotrematis</name>
    <dbReference type="NCBI Taxonomy" id="2864039"/>
    <lineage>
        <taxon>Bacteria</taxon>
        <taxon>Bacillati</taxon>
        <taxon>Actinomycetota</taxon>
        <taxon>Actinomycetes</taxon>
        <taxon>Streptosporangiales</taxon>
        <taxon>Thermomonosporaceae</taxon>
        <taxon>Actinomadura</taxon>
    </lineage>
</organism>
<dbReference type="InterPro" id="IPR027417">
    <property type="entry name" value="P-loop_NTPase"/>
</dbReference>
<accession>A0ABS7FX00</accession>
<comment type="caution">
    <text evidence="3">The sequence shown here is derived from an EMBL/GenBank/DDBJ whole genome shotgun (WGS) entry which is preliminary data.</text>
</comment>